<dbReference type="EMBL" id="MGAV01000007">
    <property type="protein sequence ID" value="OGK55321.1"/>
    <property type="molecule type" value="Genomic_DNA"/>
</dbReference>
<dbReference type="NCBIfam" id="NF001533">
    <property type="entry name" value="PRK00364.2-4"/>
    <property type="match status" value="1"/>
</dbReference>
<dbReference type="InterPro" id="IPR020818">
    <property type="entry name" value="Chaperonin_GroES"/>
</dbReference>
<evidence type="ECO:0000256" key="3">
    <source>
        <dbReference type="HAMAP-Rule" id="MF_00580"/>
    </source>
</evidence>
<dbReference type="PANTHER" id="PTHR10772">
    <property type="entry name" value="10 KDA HEAT SHOCK PROTEIN"/>
    <property type="match status" value="1"/>
</dbReference>
<dbReference type="SMART" id="SM00883">
    <property type="entry name" value="Cpn10"/>
    <property type="match status" value="1"/>
</dbReference>
<dbReference type="InterPro" id="IPR011032">
    <property type="entry name" value="GroES-like_sf"/>
</dbReference>
<dbReference type="InterPro" id="IPR037124">
    <property type="entry name" value="Chaperonin_GroES_sf"/>
</dbReference>
<comment type="subunit">
    <text evidence="3">Heptamer of 7 subunits arranged in a ring. Interacts with the chaperonin GroEL.</text>
</comment>
<dbReference type="GO" id="GO:0051082">
    <property type="term" value="F:unfolded protein binding"/>
    <property type="evidence" value="ECO:0007669"/>
    <property type="project" value="TreeGrafter"/>
</dbReference>
<keyword evidence="3" id="KW-0963">Cytoplasm</keyword>
<feature type="region of interest" description="Disordered" evidence="5">
    <location>
        <begin position="36"/>
        <end position="57"/>
    </location>
</feature>
<sequence length="99" mass="11093">MKQKINIQPTFDYVLVKPLEKEEVLPSGIVLPDSAKEKPQMGEVMATGPGSINDEGKKLPMHFKVGQKVLYKKWGGNEVKVGSEEWLLIEQKDIMALVN</sequence>
<dbReference type="Proteomes" id="UP000177418">
    <property type="component" value="Unassembled WGS sequence"/>
</dbReference>
<evidence type="ECO:0000256" key="5">
    <source>
        <dbReference type="SAM" id="MobiDB-lite"/>
    </source>
</evidence>
<protein>
    <recommendedName>
        <fullName evidence="3">Co-chaperonin GroES</fullName>
    </recommendedName>
    <alternativeName>
        <fullName evidence="3">10 kDa chaperonin</fullName>
    </alternativeName>
    <alternativeName>
        <fullName evidence="3">Chaperonin-10</fullName>
        <shortName evidence="3">Cpn10</shortName>
    </alternativeName>
</protein>
<dbReference type="GO" id="GO:0046872">
    <property type="term" value="F:metal ion binding"/>
    <property type="evidence" value="ECO:0007669"/>
    <property type="project" value="TreeGrafter"/>
</dbReference>
<evidence type="ECO:0000313" key="7">
    <source>
        <dbReference type="Proteomes" id="UP000177418"/>
    </source>
</evidence>
<comment type="similarity">
    <text evidence="1 3 4">Belongs to the GroES chaperonin family.</text>
</comment>
<comment type="subcellular location">
    <subcellularLocation>
        <location evidence="3">Cytoplasm</location>
    </subcellularLocation>
</comment>
<accession>A0A1F7JIA1</accession>
<dbReference type="Gene3D" id="2.30.33.40">
    <property type="entry name" value="GroES chaperonin"/>
    <property type="match status" value="1"/>
</dbReference>
<name>A0A1F7JIA1_9BACT</name>
<gene>
    <name evidence="3" type="primary">groES</name>
    <name evidence="3" type="synonym">groS</name>
    <name evidence="6" type="ORF">A3H78_04445</name>
</gene>
<comment type="function">
    <text evidence="3 4">Together with the chaperonin GroEL, plays an essential role in assisting protein folding. The GroEL-GroES system forms a nano-cage that allows encapsulation of the non-native substrate proteins and provides a physical environment optimized to promote and accelerate protein folding. GroES binds to the apical surface of the GroEL ring, thereby capping the opening of the GroEL channel.</text>
</comment>
<dbReference type="AlphaFoldDB" id="A0A1F7JIA1"/>
<dbReference type="SUPFAM" id="SSF50129">
    <property type="entry name" value="GroES-like"/>
    <property type="match status" value="1"/>
</dbReference>
<comment type="caution">
    <text evidence="6">The sequence shown here is derived from an EMBL/GenBank/DDBJ whole genome shotgun (WGS) entry which is preliminary data.</text>
</comment>
<dbReference type="GO" id="GO:0044183">
    <property type="term" value="F:protein folding chaperone"/>
    <property type="evidence" value="ECO:0007669"/>
    <property type="project" value="InterPro"/>
</dbReference>
<dbReference type="Pfam" id="PF00166">
    <property type="entry name" value="Cpn10"/>
    <property type="match status" value="1"/>
</dbReference>
<reference evidence="6 7" key="1">
    <citation type="journal article" date="2016" name="Nat. Commun.">
        <title>Thousands of microbial genomes shed light on interconnected biogeochemical processes in an aquifer system.</title>
        <authorList>
            <person name="Anantharaman K."/>
            <person name="Brown C.T."/>
            <person name="Hug L.A."/>
            <person name="Sharon I."/>
            <person name="Castelle C.J."/>
            <person name="Probst A.J."/>
            <person name="Thomas B.C."/>
            <person name="Singh A."/>
            <person name="Wilkins M.J."/>
            <person name="Karaoz U."/>
            <person name="Brodie E.L."/>
            <person name="Williams K.H."/>
            <person name="Hubbard S.S."/>
            <person name="Banfield J.F."/>
        </authorList>
    </citation>
    <scope>NUCLEOTIDE SEQUENCE [LARGE SCALE GENOMIC DNA]</scope>
</reference>
<dbReference type="GO" id="GO:0005524">
    <property type="term" value="F:ATP binding"/>
    <property type="evidence" value="ECO:0007669"/>
    <property type="project" value="InterPro"/>
</dbReference>
<dbReference type="PANTHER" id="PTHR10772:SF58">
    <property type="entry name" value="CO-CHAPERONIN GROES"/>
    <property type="match status" value="1"/>
</dbReference>
<organism evidence="6 7">
    <name type="scientific">Candidatus Roizmanbacteria bacterium RIFCSPLOWO2_02_FULL_36_11</name>
    <dbReference type="NCBI Taxonomy" id="1802071"/>
    <lineage>
        <taxon>Bacteria</taxon>
        <taxon>Candidatus Roizmaniibacteriota</taxon>
    </lineage>
</organism>
<dbReference type="CDD" id="cd00320">
    <property type="entry name" value="cpn10"/>
    <property type="match status" value="1"/>
</dbReference>
<dbReference type="NCBIfam" id="NF001531">
    <property type="entry name" value="PRK00364.2-2"/>
    <property type="match status" value="1"/>
</dbReference>
<keyword evidence="2 3" id="KW-0143">Chaperone</keyword>
<evidence type="ECO:0000256" key="2">
    <source>
        <dbReference type="ARBA" id="ARBA00023186"/>
    </source>
</evidence>
<dbReference type="GO" id="GO:0051087">
    <property type="term" value="F:protein-folding chaperone binding"/>
    <property type="evidence" value="ECO:0007669"/>
    <property type="project" value="TreeGrafter"/>
</dbReference>
<proteinExistence type="inferred from homology"/>
<evidence type="ECO:0000256" key="4">
    <source>
        <dbReference type="RuleBase" id="RU000535"/>
    </source>
</evidence>
<evidence type="ECO:0000256" key="1">
    <source>
        <dbReference type="ARBA" id="ARBA00006975"/>
    </source>
</evidence>
<evidence type="ECO:0000313" key="6">
    <source>
        <dbReference type="EMBL" id="OGK55321.1"/>
    </source>
</evidence>
<dbReference type="HAMAP" id="MF_00580">
    <property type="entry name" value="CH10"/>
    <property type="match status" value="1"/>
</dbReference>
<dbReference type="GO" id="GO:0005737">
    <property type="term" value="C:cytoplasm"/>
    <property type="evidence" value="ECO:0007669"/>
    <property type="project" value="UniProtKB-SubCell"/>
</dbReference>
<dbReference type="PRINTS" id="PR00297">
    <property type="entry name" value="CHAPERONIN10"/>
</dbReference>
<dbReference type="FunFam" id="2.30.33.40:FF:000001">
    <property type="entry name" value="10 kDa chaperonin"/>
    <property type="match status" value="1"/>
</dbReference>